<dbReference type="OrthoDB" id="441807at2"/>
<keyword evidence="3" id="KW-1185">Reference proteome</keyword>
<dbReference type="Proteomes" id="UP000199420">
    <property type="component" value="Unassembled WGS sequence"/>
</dbReference>
<dbReference type="Pfam" id="PF13392">
    <property type="entry name" value="HNH_3"/>
    <property type="match status" value="1"/>
</dbReference>
<dbReference type="Gene3D" id="3.90.75.10">
    <property type="entry name" value="Homing Intron 3 (I-ppo) Encoded Endonuclease, Chain A"/>
    <property type="match status" value="1"/>
</dbReference>
<feature type="domain" description="HNH nuclease" evidence="1">
    <location>
        <begin position="50"/>
        <end position="93"/>
    </location>
</feature>
<keyword evidence="2" id="KW-0255">Endonuclease</keyword>
<evidence type="ECO:0000259" key="1">
    <source>
        <dbReference type="Pfam" id="PF13392"/>
    </source>
</evidence>
<sequence length="178" mass="19919">MYSDSTYVRVKDKLALFSDTSACWEWPMSKTRAGYGQLTYREDNSTKLAYAHRASFEIAKGPIPDGMCVCHTCDNPGCFNPSHLFIGSHQQNMADMASKGRTKKGKSYPIGDAHWAKGRRKEVQGSNNGNSKLEEADVIEILRSSEKNVRLAERFGVSQTIISMIKKRKVWAHVSPSV</sequence>
<dbReference type="AlphaFoldDB" id="A0A1H7A0C6"/>
<name>A0A1H7A0C6_9GAMM</name>
<dbReference type="SUPFAM" id="SSF54060">
    <property type="entry name" value="His-Me finger endonucleases"/>
    <property type="match status" value="1"/>
</dbReference>
<dbReference type="EMBL" id="FNYC01000012">
    <property type="protein sequence ID" value="SEJ54495.1"/>
    <property type="molecule type" value="Genomic_DNA"/>
</dbReference>
<keyword evidence="2" id="KW-0378">Hydrolase</keyword>
<dbReference type="GO" id="GO:0004519">
    <property type="term" value="F:endonuclease activity"/>
    <property type="evidence" value="ECO:0007669"/>
    <property type="project" value="UniProtKB-KW"/>
</dbReference>
<proteinExistence type="predicted"/>
<dbReference type="STRING" id="529704.SAMN02927913_2233"/>
<accession>A0A1H7A0C6</accession>
<keyword evidence="2" id="KW-0540">Nuclease</keyword>
<reference evidence="2 3" key="1">
    <citation type="submission" date="2016-10" db="EMBL/GenBank/DDBJ databases">
        <authorList>
            <person name="de Groot N.N."/>
        </authorList>
    </citation>
    <scope>NUCLEOTIDE SEQUENCE [LARGE SCALE GENOMIC DNA]</scope>
    <source>
        <strain evidence="2 3">DSM 26515</strain>
    </source>
</reference>
<evidence type="ECO:0000313" key="3">
    <source>
        <dbReference type="Proteomes" id="UP000199420"/>
    </source>
</evidence>
<dbReference type="InterPro" id="IPR044925">
    <property type="entry name" value="His-Me_finger_sf"/>
</dbReference>
<gene>
    <name evidence="2" type="ORF">SAMN04487997_0157</name>
</gene>
<organism evidence="2 3">
    <name type="scientific">Frateuria terrea</name>
    <dbReference type="NCBI Taxonomy" id="529704"/>
    <lineage>
        <taxon>Bacteria</taxon>
        <taxon>Pseudomonadati</taxon>
        <taxon>Pseudomonadota</taxon>
        <taxon>Gammaproteobacteria</taxon>
        <taxon>Lysobacterales</taxon>
        <taxon>Rhodanobacteraceae</taxon>
        <taxon>Frateuria</taxon>
    </lineage>
</organism>
<dbReference type="InterPro" id="IPR003615">
    <property type="entry name" value="HNH_nuc"/>
</dbReference>
<evidence type="ECO:0000313" key="2">
    <source>
        <dbReference type="EMBL" id="SEJ54495.1"/>
    </source>
</evidence>
<dbReference type="InterPro" id="IPR044930">
    <property type="entry name" value="Homing_endonuclease_His-Me"/>
</dbReference>
<protein>
    <submittedName>
        <fullName evidence="2">HNH endonuclease</fullName>
    </submittedName>
</protein>